<evidence type="ECO:0000256" key="6">
    <source>
        <dbReference type="ARBA" id="ARBA00023204"/>
    </source>
</evidence>
<dbReference type="NCBIfam" id="TIGR00589">
    <property type="entry name" value="ogt"/>
    <property type="match status" value="1"/>
</dbReference>
<comment type="subcellular location">
    <subcellularLocation>
        <location evidence="8">Cytoplasm</location>
    </subcellularLocation>
</comment>
<dbReference type="InterPro" id="IPR036217">
    <property type="entry name" value="MethylDNA_cys_MeTrfase_DNAb"/>
</dbReference>
<dbReference type="InterPro" id="IPR036388">
    <property type="entry name" value="WH-like_DNA-bd_sf"/>
</dbReference>
<proteinExistence type="inferred from homology"/>
<dbReference type="Proteomes" id="UP001597221">
    <property type="component" value="Unassembled WGS sequence"/>
</dbReference>
<comment type="miscellaneous">
    <text evidence="8">This enzyme catalyzes only one turnover and therefore is not strictly catalytic. According to one definition, an enzyme is a biocatalyst that acts repeatedly and over many reaction cycles.</text>
</comment>
<keyword evidence="6 8" id="KW-0234">DNA repair</keyword>
<comment type="catalytic activity">
    <reaction evidence="1 8">
        <text>a 4-O-methyl-thymidine in DNA + L-cysteinyl-[protein] = a thymidine in DNA + S-methyl-L-cysteinyl-[protein]</text>
        <dbReference type="Rhea" id="RHEA:53428"/>
        <dbReference type="Rhea" id="RHEA-COMP:10131"/>
        <dbReference type="Rhea" id="RHEA-COMP:10132"/>
        <dbReference type="Rhea" id="RHEA-COMP:13555"/>
        <dbReference type="Rhea" id="RHEA-COMP:13556"/>
        <dbReference type="ChEBI" id="CHEBI:29950"/>
        <dbReference type="ChEBI" id="CHEBI:82612"/>
        <dbReference type="ChEBI" id="CHEBI:137386"/>
        <dbReference type="ChEBI" id="CHEBI:137387"/>
        <dbReference type="EC" id="2.1.1.63"/>
    </reaction>
</comment>
<dbReference type="Pfam" id="PF01035">
    <property type="entry name" value="DNA_binding_1"/>
    <property type="match status" value="1"/>
</dbReference>
<evidence type="ECO:0000313" key="12">
    <source>
        <dbReference type="Proteomes" id="UP001597221"/>
    </source>
</evidence>
<evidence type="ECO:0000256" key="2">
    <source>
        <dbReference type="ARBA" id="ARBA00022490"/>
    </source>
</evidence>
<comment type="catalytic activity">
    <reaction evidence="7 8">
        <text>a 6-O-methyl-2'-deoxyguanosine in DNA + L-cysteinyl-[protein] = S-methyl-L-cysteinyl-[protein] + a 2'-deoxyguanosine in DNA</text>
        <dbReference type="Rhea" id="RHEA:24000"/>
        <dbReference type="Rhea" id="RHEA-COMP:10131"/>
        <dbReference type="Rhea" id="RHEA-COMP:10132"/>
        <dbReference type="Rhea" id="RHEA-COMP:11367"/>
        <dbReference type="Rhea" id="RHEA-COMP:11368"/>
        <dbReference type="ChEBI" id="CHEBI:29950"/>
        <dbReference type="ChEBI" id="CHEBI:82612"/>
        <dbReference type="ChEBI" id="CHEBI:85445"/>
        <dbReference type="ChEBI" id="CHEBI:85448"/>
        <dbReference type="EC" id="2.1.1.63"/>
    </reaction>
</comment>
<dbReference type="CDD" id="cd06445">
    <property type="entry name" value="ATase"/>
    <property type="match status" value="1"/>
</dbReference>
<evidence type="ECO:0000256" key="7">
    <source>
        <dbReference type="ARBA" id="ARBA00049348"/>
    </source>
</evidence>
<dbReference type="Gene3D" id="3.30.160.70">
    <property type="entry name" value="Methylated DNA-protein cysteine methyltransferase domain"/>
    <property type="match status" value="1"/>
</dbReference>
<comment type="similarity">
    <text evidence="8">Belongs to the MGMT family.</text>
</comment>
<comment type="caution">
    <text evidence="11">The sequence shown here is derived from an EMBL/GenBank/DDBJ whole genome shotgun (WGS) entry which is preliminary data.</text>
</comment>
<evidence type="ECO:0000256" key="5">
    <source>
        <dbReference type="ARBA" id="ARBA00022763"/>
    </source>
</evidence>
<dbReference type="InterPro" id="IPR008332">
    <property type="entry name" value="MethylG_MeTrfase_N"/>
</dbReference>
<comment type="function">
    <text evidence="8">Involved in the cellular defense against the biological effects of O6-methylguanine (O6-MeG) and O4-methylthymine (O4-MeT) in DNA. Repairs the methylated nucleobase in DNA by stoichiometrically transferring the methyl group to a cysteine residue in the enzyme. This is a suicide reaction: the enzyme is irreversibly inactivated.</text>
</comment>
<keyword evidence="3 8" id="KW-0489">Methyltransferase</keyword>
<feature type="domain" description="Methylguanine DNA methyltransferase ribonuclease-like" evidence="10">
    <location>
        <begin position="8"/>
        <end position="85"/>
    </location>
</feature>
<evidence type="ECO:0000256" key="1">
    <source>
        <dbReference type="ARBA" id="ARBA00001286"/>
    </source>
</evidence>
<reference evidence="12" key="1">
    <citation type="journal article" date="2019" name="Int. J. Syst. Evol. Microbiol.">
        <title>The Global Catalogue of Microorganisms (GCM) 10K type strain sequencing project: providing services to taxonomists for standard genome sequencing and annotation.</title>
        <authorList>
            <consortium name="The Broad Institute Genomics Platform"/>
            <consortium name="The Broad Institute Genome Sequencing Center for Infectious Disease"/>
            <person name="Wu L."/>
            <person name="Ma J."/>
        </authorList>
    </citation>
    <scope>NUCLEOTIDE SEQUENCE [LARGE SCALE GENOMIC DNA]</scope>
    <source>
        <strain evidence="12">CGMCC 1.12376</strain>
    </source>
</reference>
<dbReference type="SUPFAM" id="SSF53155">
    <property type="entry name" value="Methylated DNA-protein cysteine methyltransferase domain"/>
    <property type="match status" value="1"/>
</dbReference>
<keyword evidence="2 8" id="KW-0963">Cytoplasm</keyword>
<dbReference type="Gene3D" id="1.10.10.10">
    <property type="entry name" value="Winged helix-like DNA-binding domain superfamily/Winged helix DNA-binding domain"/>
    <property type="match status" value="1"/>
</dbReference>
<dbReference type="PANTHER" id="PTHR10815">
    <property type="entry name" value="METHYLATED-DNA--PROTEIN-CYSTEINE METHYLTRANSFERASE"/>
    <property type="match status" value="1"/>
</dbReference>
<sequence>MGNGRIVYYDSFERDDKRMILAATEKGLCWAGGFNEDEQQMQSWLLKQEPHRTFQKDEQKLRIYIEAMERYFSGDLRTFDIPLDLRGTPFQLAVWKVLQHIPYGETRTYSDIANDIGNPQSVRAVGTAIGRNPVLIAIPCHRVIQKNGALGGFRAGLSLKEFLLQLESEKSQTKIPL</sequence>
<dbReference type="PANTHER" id="PTHR10815:SF12">
    <property type="entry name" value="METHYLATED-DNA--PROTEIN-CYSTEINE METHYLTRANSFERASE, INDUCIBLE"/>
    <property type="match status" value="1"/>
</dbReference>
<dbReference type="GO" id="GO:0003908">
    <property type="term" value="F:methylated-DNA-[protein]-cysteine S-methyltransferase activity"/>
    <property type="evidence" value="ECO:0007669"/>
    <property type="project" value="UniProtKB-EC"/>
</dbReference>
<evidence type="ECO:0000256" key="8">
    <source>
        <dbReference type="HAMAP-Rule" id="MF_00772"/>
    </source>
</evidence>
<feature type="domain" description="Methylated-DNA-[protein]-cysteine S-methyltransferase DNA binding" evidence="9">
    <location>
        <begin position="89"/>
        <end position="168"/>
    </location>
</feature>
<feature type="active site" description="Nucleophile; methyl group acceptor" evidence="8">
    <location>
        <position position="140"/>
    </location>
</feature>
<dbReference type="EC" id="2.1.1.63" evidence="8"/>
<keyword evidence="12" id="KW-1185">Reference proteome</keyword>
<dbReference type="SUPFAM" id="SSF46767">
    <property type="entry name" value="Methylated DNA-protein cysteine methyltransferase, C-terminal domain"/>
    <property type="match status" value="1"/>
</dbReference>
<dbReference type="InterPro" id="IPR023546">
    <property type="entry name" value="MGMT"/>
</dbReference>
<keyword evidence="5 8" id="KW-0227">DNA damage</keyword>
<name>A0ABW4HP40_9BACI</name>
<dbReference type="InterPro" id="IPR014048">
    <property type="entry name" value="MethylDNA_cys_MeTrfase_DNA-bd"/>
</dbReference>
<accession>A0ABW4HP40</accession>
<dbReference type="EMBL" id="JBHUDE010000028">
    <property type="protein sequence ID" value="MFD1607158.1"/>
    <property type="molecule type" value="Genomic_DNA"/>
</dbReference>
<gene>
    <name evidence="11" type="ORF">ACFSBH_05785</name>
</gene>
<evidence type="ECO:0000256" key="3">
    <source>
        <dbReference type="ARBA" id="ARBA00022603"/>
    </source>
</evidence>
<organism evidence="11 12">
    <name type="scientific">Oceanobacillus luteolus</name>
    <dbReference type="NCBI Taxonomy" id="1274358"/>
    <lineage>
        <taxon>Bacteria</taxon>
        <taxon>Bacillati</taxon>
        <taxon>Bacillota</taxon>
        <taxon>Bacilli</taxon>
        <taxon>Bacillales</taxon>
        <taxon>Bacillaceae</taxon>
        <taxon>Oceanobacillus</taxon>
    </lineage>
</organism>
<dbReference type="InterPro" id="IPR036631">
    <property type="entry name" value="MGMT_N_sf"/>
</dbReference>
<dbReference type="GO" id="GO:0032259">
    <property type="term" value="P:methylation"/>
    <property type="evidence" value="ECO:0007669"/>
    <property type="project" value="UniProtKB-KW"/>
</dbReference>
<dbReference type="Pfam" id="PF02870">
    <property type="entry name" value="Methyltransf_1N"/>
    <property type="match status" value="1"/>
</dbReference>
<dbReference type="InterPro" id="IPR001497">
    <property type="entry name" value="MethylDNA_cys_MeTrfase_AS"/>
</dbReference>
<evidence type="ECO:0000313" key="11">
    <source>
        <dbReference type="EMBL" id="MFD1607158.1"/>
    </source>
</evidence>
<dbReference type="RefSeq" id="WP_251513424.1">
    <property type="nucleotide sequence ID" value="NZ_JAMBON010000011.1"/>
</dbReference>
<keyword evidence="4 8" id="KW-0808">Transferase</keyword>
<protein>
    <recommendedName>
        <fullName evidence="8">Methylated-DNA--protein-cysteine methyltransferase</fullName>
        <ecNumber evidence="8">2.1.1.63</ecNumber>
    </recommendedName>
    <alternativeName>
        <fullName evidence="8">6-O-methylguanine-DNA methyltransferase</fullName>
        <shortName evidence="8">MGMT</shortName>
    </alternativeName>
    <alternativeName>
        <fullName evidence="8">O-6-methylguanine-DNA-alkyltransferase</fullName>
    </alternativeName>
</protein>
<dbReference type="HAMAP" id="MF_00772">
    <property type="entry name" value="OGT"/>
    <property type="match status" value="1"/>
</dbReference>
<evidence type="ECO:0000256" key="4">
    <source>
        <dbReference type="ARBA" id="ARBA00022679"/>
    </source>
</evidence>
<evidence type="ECO:0000259" key="10">
    <source>
        <dbReference type="Pfam" id="PF02870"/>
    </source>
</evidence>
<dbReference type="PROSITE" id="PS00374">
    <property type="entry name" value="MGMT"/>
    <property type="match status" value="1"/>
</dbReference>
<evidence type="ECO:0000259" key="9">
    <source>
        <dbReference type="Pfam" id="PF01035"/>
    </source>
</evidence>